<dbReference type="FunFam" id="2.40.30.170:FF:000010">
    <property type="entry name" value="Efflux RND transporter periplasmic adaptor subunit"/>
    <property type="match status" value="1"/>
</dbReference>
<feature type="domain" description="Multidrug resistance protein MdtA-like barrel-sandwich hybrid" evidence="5">
    <location>
        <begin position="91"/>
        <end position="221"/>
    </location>
</feature>
<dbReference type="InterPro" id="IPR058625">
    <property type="entry name" value="MdtA-like_BSH"/>
</dbReference>
<evidence type="ECO:0000259" key="6">
    <source>
        <dbReference type="Pfam" id="PF25954"/>
    </source>
</evidence>
<proteinExistence type="inferred from homology"/>
<feature type="domain" description="YknX-like C-terminal permuted SH3-like" evidence="7">
    <location>
        <begin position="324"/>
        <end position="392"/>
    </location>
</feature>
<evidence type="ECO:0000259" key="5">
    <source>
        <dbReference type="Pfam" id="PF25917"/>
    </source>
</evidence>
<dbReference type="Proteomes" id="UP000321820">
    <property type="component" value="Chromosome"/>
</dbReference>
<feature type="domain" description="Multidrug resistance protein MdtA-like alpha-helical hairpin" evidence="4">
    <location>
        <begin position="127"/>
        <end position="187"/>
    </location>
</feature>
<keyword evidence="2" id="KW-0175">Coiled coil</keyword>
<dbReference type="Pfam" id="PF25954">
    <property type="entry name" value="Beta-barrel_RND_2"/>
    <property type="match status" value="1"/>
</dbReference>
<feature type="domain" description="CusB-like beta-barrel" evidence="6">
    <location>
        <begin position="246"/>
        <end position="316"/>
    </location>
</feature>
<dbReference type="PANTHER" id="PTHR30469:SF37">
    <property type="entry name" value="RAGD PROTEIN"/>
    <property type="match status" value="1"/>
</dbReference>
<organism evidence="8 9">
    <name type="scientific">Terriglobus albidus</name>
    <dbReference type="NCBI Taxonomy" id="1592106"/>
    <lineage>
        <taxon>Bacteria</taxon>
        <taxon>Pseudomonadati</taxon>
        <taxon>Acidobacteriota</taxon>
        <taxon>Terriglobia</taxon>
        <taxon>Terriglobales</taxon>
        <taxon>Acidobacteriaceae</taxon>
        <taxon>Terriglobus</taxon>
    </lineage>
</organism>
<sequence>MSETTQQTVTTQTTTNRKPMYIAVGVAAVALVAAVAWGIHDRVHAESELKEETRISAIQTVHVVHATGAGGKDGQELILPGNAQAYTDTPIYARTGGYLRKWYADIGQHVKQGQLLAQIETPELDQQLQAAEADLKQAQANLDLAKTTNDRWQALVSKRAVSKQEADQAQSTLEARQSLMAASEANVRRLQQLQGFERVIAPFDGTITARNTDVGALITAAGGGSGATGSAQELFHLAAVGKLRVYVAVPEVYSSEIQDGMKVELTQDATPDLKFTGTVVRNSNAIDQSSRTLNVEVDVDNPQGKLMPGAYVFAHFRLAGKATAVTLPSNALLFRSEGLRVGIVRDNHVQLVPIRIGRDFGSNVEVISGLNGDDAVILDPSDSLENGMEVKIAQAKGAQK</sequence>
<reference evidence="8 9" key="1">
    <citation type="submission" date="2019-08" db="EMBL/GenBank/DDBJ databases">
        <title>Complete genome sequence of Terriglobus albidus strain ORNL.</title>
        <authorList>
            <person name="Podar M."/>
        </authorList>
    </citation>
    <scope>NUCLEOTIDE SEQUENCE [LARGE SCALE GENOMIC DNA]</scope>
    <source>
        <strain evidence="8 9">ORNL</strain>
    </source>
</reference>
<evidence type="ECO:0000259" key="7">
    <source>
        <dbReference type="Pfam" id="PF25989"/>
    </source>
</evidence>
<feature type="transmembrane region" description="Helical" evidence="3">
    <location>
        <begin position="20"/>
        <end position="39"/>
    </location>
</feature>
<dbReference type="RefSeq" id="WP_147645920.1">
    <property type="nucleotide sequence ID" value="NZ_CP042806.1"/>
</dbReference>
<dbReference type="SUPFAM" id="SSF111369">
    <property type="entry name" value="HlyD-like secretion proteins"/>
    <property type="match status" value="1"/>
</dbReference>
<dbReference type="Pfam" id="PF25876">
    <property type="entry name" value="HH_MFP_RND"/>
    <property type="match status" value="1"/>
</dbReference>
<evidence type="ECO:0000256" key="1">
    <source>
        <dbReference type="ARBA" id="ARBA00009477"/>
    </source>
</evidence>
<gene>
    <name evidence="8" type="ORF">FTW19_01445</name>
</gene>
<dbReference type="Pfam" id="PF25917">
    <property type="entry name" value="BSH_RND"/>
    <property type="match status" value="1"/>
</dbReference>
<dbReference type="Gene3D" id="2.40.30.170">
    <property type="match status" value="1"/>
</dbReference>
<feature type="coiled-coil region" evidence="2">
    <location>
        <begin position="121"/>
        <end position="155"/>
    </location>
</feature>
<dbReference type="Gene3D" id="2.40.420.20">
    <property type="match status" value="1"/>
</dbReference>
<dbReference type="EMBL" id="CP042806">
    <property type="protein sequence ID" value="QEE26782.1"/>
    <property type="molecule type" value="Genomic_DNA"/>
</dbReference>
<dbReference type="GO" id="GO:0015562">
    <property type="term" value="F:efflux transmembrane transporter activity"/>
    <property type="evidence" value="ECO:0007669"/>
    <property type="project" value="TreeGrafter"/>
</dbReference>
<dbReference type="InterPro" id="IPR058624">
    <property type="entry name" value="MdtA-like_HH"/>
</dbReference>
<protein>
    <submittedName>
        <fullName evidence="8">Efflux RND transporter periplasmic adaptor subunit</fullName>
    </submittedName>
</protein>
<dbReference type="Gene3D" id="2.40.50.100">
    <property type="match status" value="1"/>
</dbReference>
<evidence type="ECO:0000256" key="3">
    <source>
        <dbReference type="SAM" id="Phobius"/>
    </source>
</evidence>
<comment type="similarity">
    <text evidence="1">Belongs to the membrane fusion protein (MFP) (TC 8.A.1) family.</text>
</comment>
<name>A0A5B9E3E5_9BACT</name>
<dbReference type="KEGG" id="talb:FTW19_01445"/>
<dbReference type="NCBIfam" id="TIGR01730">
    <property type="entry name" value="RND_mfp"/>
    <property type="match status" value="1"/>
</dbReference>
<evidence type="ECO:0000313" key="9">
    <source>
        <dbReference type="Proteomes" id="UP000321820"/>
    </source>
</evidence>
<dbReference type="GO" id="GO:1990281">
    <property type="term" value="C:efflux pump complex"/>
    <property type="evidence" value="ECO:0007669"/>
    <property type="project" value="TreeGrafter"/>
</dbReference>
<dbReference type="Gene3D" id="1.10.287.470">
    <property type="entry name" value="Helix hairpin bin"/>
    <property type="match status" value="1"/>
</dbReference>
<keyword evidence="3" id="KW-0812">Transmembrane</keyword>
<evidence type="ECO:0000256" key="2">
    <source>
        <dbReference type="SAM" id="Coils"/>
    </source>
</evidence>
<dbReference type="InterPro" id="IPR006143">
    <property type="entry name" value="RND_pump_MFP"/>
</dbReference>
<dbReference type="AlphaFoldDB" id="A0A5B9E3E5"/>
<dbReference type="InterPro" id="IPR058637">
    <property type="entry name" value="YknX-like_C"/>
</dbReference>
<keyword evidence="3" id="KW-0472">Membrane</keyword>
<accession>A0A5B9E3E5</accession>
<dbReference type="PANTHER" id="PTHR30469">
    <property type="entry name" value="MULTIDRUG RESISTANCE PROTEIN MDTA"/>
    <property type="match status" value="1"/>
</dbReference>
<dbReference type="Pfam" id="PF25989">
    <property type="entry name" value="YknX_C"/>
    <property type="match status" value="1"/>
</dbReference>
<dbReference type="OrthoDB" id="9806939at2"/>
<dbReference type="InterPro" id="IPR058792">
    <property type="entry name" value="Beta-barrel_RND_2"/>
</dbReference>
<keyword evidence="9" id="KW-1185">Reference proteome</keyword>
<evidence type="ECO:0000259" key="4">
    <source>
        <dbReference type="Pfam" id="PF25876"/>
    </source>
</evidence>
<evidence type="ECO:0000313" key="8">
    <source>
        <dbReference type="EMBL" id="QEE26782.1"/>
    </source>
</evidence>
<keyword evidence="3" id="KW-1133">Transmembrane helix</keyword>